<dbReference type="GO" id="GO:0004829">
    <property type="term" value="F:threonine-tRNA ligase activity"/>
    <property type="evidence" value="ECO:0007669"/>
    <property type="project" value="UniProtKB-UniRule"/>
</dbReference>
<dbReference type="InterPro" id="IPR002320">
    <property type="entry name" value="Thr-tRNA-ligase_IIa"/>
</dbReference>
<dbReference type="CDD" id="cd00771">
    <property type="entry name" value="ThrRS_core"/>
    <property type="match status" value="1"/>
</dbReference>
<dbReference type="FunFam" id="3.30.930.10:FF:000002">
    <property type="entry name" value="Threonine--tRNA ligase"/>
    <property type="match status" value="1"/>
</dbReference>
<evidence type="ECO:0000256" key="3">
    <source>
        <dbReference type="ARBA" id="ARBA00013163"/>
    </source>
</evidence>
<evidence type="ECO:0000256" key="13">
    <source>
        <dbReference type="NCBIfam" id="TIGR00418"/>
    </source>
</evidence>
<feature type="domain" description="Aminoacyl-transfer RNA synthetases class-II family profile" evidence="14">
    <location>
        <begin position="24"/>
        <end position="296"/>
    </location>
</feature>
<evidence type="ECO:0000256" key="2">
    <source>
        <dbReference type="ARBA" id="ARBA00011738"/>
    </source>
</evidence>
<dbReference type="GO" id="GO:0006435">
    <property type="term" value="P:threonyl-tRNA aminoacylation"/>
    <property type="evidence" value="ECO:0007669"/>
    <property type="project" value="UniProtKB-UniRule"/>
</dbReference>
<keyword evidence="6" id="KW-0479">Metal-binding</keyword>
<dbReference type="Gene3D" id="3.30.930.10">
    <property type="entry name" value="Bira Bifunctional Protein, Domain 2"/>
    <property type="match status" value="1"/>
</dbReference>
<dbReference type="InterPro" id="IPR002314">
    <property type="entry name" value="aa-tRNA-synt_IIb"/>
</dbReference>
<evidence type="ECO:0000256" key="6">
    <source>
        <dbReference type="ARBA" id="ARBA00022723"/>
    </source>
</evidence>
<name>A0A974A046_9BRAD</name>
<dbReference type="SUPFAM" id="SSF55681">
    <property type="entry name" value="Class II aaRS and biotin synthetases"/>
    <property type="match status" value="1"/>
</dbReference>
<dbReference type="GO" id="GO:0005737">
    <property type="term" value="C:cytoplasm"/>
    <property type="evidence" value="ECO:0007669"/>
    <property type="project" value="UniProtKB-UniRule"/>
</dbReference>
<keyword evidence="10" id="KW-0648">Protein biosynthesis</keyword>
<dbReference type="EC" id="6.1.1.3" evidence="3 13"/>
<dbReference type="EMBL" id="CP147711">
    <property type="protein sequence ID" value="WXC77077.1"/>
    <property type="molecule type" value="Genomic_DNA"/>
</dbReference>
<dbReference type="RefSeq" id="WP_166204307.1">
    <property type="nucleotide sequence ID" value="NZ_CP088285.1"/>
</dbReference>
<evidence type="ECO:0000256" key="12">
    <source>
        <dbReference type="ARBA" id="ARBA00049515"/>
    </source>
</evidence>
<reference evidence="15" key="1">
    <citation type="submission" date="2020-06" db="EMBL/GenBank/DDBJ databases">
        <title>Whole Genome Sequence of Bradyrhizobium sp. Strain 1S1.</title>
        <authorList>
            <person name="Bromfield E.S.P."/>
            <person name="Cloutier S."/>
        </authorList>
    </citation>
    <scope>NUCLEOTIDE SEQUENCE [LARGE SCALE GENOMIC DNA]</scope>
    <source>
        <strain evidence="15">1S1</strain>
    </source>
</reference>
<keyword evidence="8" id="KW-0862">Zinc</keyword>
<evidence type="ECO:0000256" key="5">
    <source>
        <dbReference type="ARBA" id="ARBA00022598"/>
    </source>
</evidence>
<dbReference type="InterPro" id="IPR036621">
    <property type="entry name" value="Anticodon-bd_dom_sf"/>
</dbReference>
<evidence type="ECO:0000313" key="17">
    <source>
        <dbReference type="Proteomes" id="UP001432046"/>
    </source>
</evidence>
<dbReference type="PANTHER" id="PTHR11451">
    <property type="entry name" value="THREONINE-TRNA LIGASE"/>
    <property type="match status" value="1"/>
</dbReference>
<dbReference type="InterPro" id="IPR033728">
    <property type="entry name" value="ThrRS_core"/>
</dbReference>
<dbReference type="PRINTS" id="PR01047">
    <property type="entry name" value="TRNASYNTHTHR"/>
</dbReference>
<dbReference type="Pfam" id="PF03129">
    <property type="entry name" value="HGTP_anticodon"/>
    <property type="match status" value="1"/>
</dbReference>
<comment type="similarity">
    <text evidence="1">Belongs to the class-II aminoacyl-tRNA synthetase family.</text>
</comment>
<gene>
    <name evidence="15" type="primary">thrS</name>
    <name evidence="15" type="ORF">HAP48_018355</name>
    <name evidence="16" type="ORF">WDK88_26845</name>
</gene>
<evidence type="ECO:0000259" key="14">
    <source>
        <dbReference type="PROSITE" id="PS50862"/>
    </source>
</evidence>
<proteinExistence type="inferred from homology"/>
<evidence type="ECO:0000256" key="7">
    <source>
        <dbReference type="ARBA" id="ARBA00022741"/>
    </source>
</evidence>
<dbReference type="AlphaFoldDB" id="A0A974A046"/>
<dbReference type="InterPro" id="IPR004154">
    <property type="entry name" value="Anticodon-bd"/>
</dbReference>
<evidence type="ECO:0000313" key="15">
    <source>
        <dbReference type="EMBL" id="NVI44876.1"/>
    </source>
</evidence>
<evidence type="ECO:0000313" key="16">
    <source>
        <dbReference type="EMBL" id="WXC77077.1"/>
    </source>
</evidence>
<evidence type="ECO:0000256" key="8">
    <source>
        <dbReference type="ARBA" id="ARBA00022833"/>
    </source>
</evidence>
<dbReference type="Gene3D" id="3.40.50.800">
    <property type="entry name" value="Anticodon-binding domain"/>
    <property type="match status" value="1"/>
</dbReference>
<dbReference type="PANTHER" id="PTHR11451:SF44">
    <property type="entry name" value="THREONINE--TRNA LIGASE, CHLOROPLASTIC_MITOCHONDRIAL 2"/>
    <property type="match status" value="1"/>
</dbReference>
<reference evidence="16" key="3">
    <citation type="submission" date="2024-03" db="EMBL/GenBank/DDBJ databases">
        <authorList>
            <person name="Bromfield E.S.P."/>
            <person name="Cloutier S."/>
        </authorList>
    </citation>
    <scope>NUCLEOTIDE SEQUENCE</scope>
    <source>
        <strain evidence="16">5S5</strain>
    </source>
</reference>
<keyword evidence="7" id="KW-0547">Nucleotide-binding</keyword>
<comment type="catalytic activity">
    <reaction evidence="12">
        <text>tRNA(Thr) + L-threonine + ATP = L-threonyl-tRNA(Thr) + AMP + diphosphate + H(+)</text>
        <dbReference type="Rhea" id="RHEA:24624"/>
        <dbReference type="Rhea" id="RHEA-COMP:9670"/>
        <dbReference type="Rhea" id="RHEA-COMP:9704"/>
        <dbReference type="ChEBI" id="CHEBI:15378"/>
        <dbReference type="ChEBI" id="CHEBI:30616"/>
        <dbReference type="ChEBI" id="CHEBI:33019"/>
        <dbReference type="ChEBI" id="CHEBI:57926"/>
        <dbReference type="ChEBI" id="CHEBI:78442"/>
        <dbReference type="ChEBI" id="CHEBI:78534"/>
        <dbReference type="ChEBI" id="CHEBI:456215"/>
        <dbReference type="EC" id="6.1.1.3"/>
    </reaction>
</comment>
<organism evidence="15">
    <name type="scientific">Bradyrhizobium septentrionale</name>
    <dbReference type="NCBI Taxonomy" id="1404411"/>
    <lineage>
        <taxon>Bacteria</taxon>
        <taxon>Pseudomonadati</taxon>
        <taxon>Pseudomonadota</taxon>
        <taxon>Alphaproteobacteria</taxon>
        <taxon>Hyphomicrobiales</taxon>
        <taxon>Nitrobacteraceae</taxon>
        <taxon>Bradyrhizobium</taxon>
    </lineage>
</organism>
<evidence type="ECO:0000256" key="1">
    <source>
        <dbReference type="ARBA" id="ARBA00008226"/>
    </source>
</evidence>
<dbReference type="SUPFAM" id="SSF52954">
    <property type="entry name" value="Class II aaRS ABD-related"/>
    <property type="match status" value="1"/>
</dbReference>
<dbReference type="Proteomes" id="UP001432046">
    <property type="component" value="Chromosome"/>
</dbReference>
<evidence type="ECO:0000256" key="9">
    <source>
        <dbReference type="ARBA" id="ARBA00022840"/>
    </source>
</evidence>
<evidence type="ECO:0000256" key="10">
    <source>
        <dbReference type="ARBA" id="ARBA00022917"/>
    </source>
</evidence>
<keyword evidence="11" id="KW-0030">Aminoacyl-tRNA synthetase</keyword>
<dbReference type="GO" id="GO:0046872">
    <property type="term" value="F:metal ion binding"/>
    <property type="evidence" value="ECO:0007669"/>
    <property type="project" value="UniProtKB-KW"/>
</dbReference>
<evidence type="ECO:0000256" key="4">
    <source>
        <dbReference type="ARBA" id="ARBA00022490"/>
    </source>
</evidence>
<keyword evidence="4" id="KW-0963">Cytoplasm</keyword>
<dbReference type="NCBIfam" id="TIGR00418">
    <property type="entry name" value="thrS"/>
    <property type="match status" value="1"/>
</dbReference>
<accession>A0A974A046</accession>
<comment type="subunit">
    <text evidence="2">Homodimer.</text>
</comment>
<protein>
    <recommendedName>
        <fullName evidence="3 13">Threonine--tRNA ligase</fullName>
        <ecNumber evidence="3 13">6.1.1.3</ecNumber>
    </recommendedName>
</protein>
<dbReference type="GO" id="GO:0005524">
    <property type="term" value="F:ATP binding"/>
    <property type="evidence" value="ECO:0007669"/>
    <property type="project" value="UniProtKB-KW"/>
</dbReference>
<keyword evidence="9" id="KW-0067">ATP-binding</keyword>
<dbReference type="PROSITE" id="PS50862">
    <property type="entry name" value="AA_TRNA_LIGASE_II"/>
    <property type="match status" value="1"/>
</dbReference>
<dbReference type="EMBL" id="JAAOLE020000001">
    <property type="protein sequence ID" value="NVI44876.1"/>
    <property type="molecule type" value="Genomic_DNA"/>
</dbReference>
<dbReference type="InterPro" id="IPR006195">
    <property type="entry name" value="aa-tRNA-synth_II"/>
</dbReference>
<evidence type="ECO:0000256" key="11">
    <source>
        <dbReference type="ARBA" id="ARBA00023146"/>
    </source>
</evidence>
<dbReference type="Pfam" id="PF00587">
    <property type="entry name" value="tRNA-synt_2b"/>
    <property type="match status" value="1"/>
</dbReference>
<sequence>MDDLDHRHLGVQLKLWHLQEDAPGMVFWHPRGTALYRVLEDYVRRKMRRAGYAEVRTPQLLPKQLWDRSGHWDKFGAHMFRLDDGEAAMALKPMSCPCHVQIFNKGLRSWRELPIRYAEFGACHRNEPSGSLHGIMRTRAFEQDDAHVFCREQDVESEVACFIALLDEVYRELGFPDYEVALATRPALRAGDDANWDWSEAKLGDAARRCGLAPQINPGEGAFYGPKLEFALRDRLGRSWQCGTVQLDSVLPQRLEASYIAPDGSRATPLMIHHAIFGSLGRMIAILLEHHGGALPFWLSPDQVAVAPISQAQAAYGADVKAAFEDAGIRAVGYDGADTLSRRIVAAHDMAVPVMAIVGGREMREGRVTLRERDGAQADMPLAEAVYRLQARGAAGCRDG</sequence>
<dbReference type="InterPro" id="IPR045864">
    <property type="entry name" value="aa-tRNA-synth_II/BPL/LPL"/>
</dbReference>
<keyword evidence="17" id="KW-1185">Reference proteome</keyword>
<reference evidence="16" key="2">
    <citation type="journal article" date="2021" name="Int. J. Syst. Evol. Microbiol.">
        <title>Bradyrhizobium septentrionale sp. nov. (sv. septentrionale) and Bradyrhizobium quebecense sp. nov. (sv. septentrionale) associated with legumes native to Canada possess rearranged symbiosis genes and numerous insertion sequences.</title>
        <authorList>
            <person name="Bromfield E.S.P."/>
            <person name="Cloutier S."/>
        </authorList>
    </citation>
    <scope>NUCLEOTIDE SEQUENCE</scope>
    <source>
        <strain evidence="16">5S5</strain>
    </source>
</reference>
<keyword evidence="5 15" id="KW-0436">Ligase</keyword>